<sequence length="369" mass="43714">MQRLRHTSKYFRLLYTVRELSRKCSILTSNFTSSIEASDSETLTLQRWSKTILSQDIGLRFFMEMDNNRTADITNMTNDELNDLLQDLMSKNRDKLLSKYLNECLDKQKHYSTNVLKKLFRYCSISGRVDMVEVLQKYCFKVDYHLFKRNGEFMHYVAKAQCMKGNSQQGLSVLKEAYIKYSGLRSFYRVIFRELINDSVLNRSEASMVIFKKYVLEFSETWNDHYPLICYWHICWSSNWFSDQQISNELLETSEALQNIVRDKASTFSINILRDYNEDAVVRLLQSLLKFHMMDEYAKVLEILFNYKLKNKDLRGCTEIVKNCETLGISLPADQQGRYIKMLIYKDYSDVKAEDKPKKLTSKNFKLKF</sequence>
<name>A0A8S4SAB6_9NEOP</name>
<dbReference type="AlphaFoldDB" id="A0A8S4SAB6"/>
<comment type="caution">
    <text evidence="1">The sequence shown here is derived from an EMBL/GenBank/DDBJ whole genome shotgun (WGS) entry which is preliminary data.</text>
</comment>
<organism evidence="1 2">
    <name type="scientific">Pararge aegeria aegeria</name>
    <dbReference type="NCBI Taxonomy" id="348720"/>
    <lineage>
        <taxon>Eukaryota</taxon>
        <taxon>Metazoa</taxon>
        <taxon>Ecdysozoa</taxon>
        <taxon>Arthropoda</taxon>
        <taxon>Hexapoda</taxon>
        <taxon>Insecta</taxon>
        <taxon>Pterygota</taxon>
        <taxon>Neoptera</taxon>
        <taxon>Endopterygota</taxon>
        <taxon>Lepidoptera</taxon>
        <taxon>Glossata</taxon>
        <taxon>Ditrysia</taxon>
        <taxon>Papilionoidea</taxon>
        <taxon>Nymphalidae</taxon>
        <taxon>Satyrinae</taxon>
        <taxon>Satyrini</taxon>
        <taxon>Parargina</taxon>
        <taxon>Pararge</taxon>
    </lineage>
</organism>
<proteinExistence type="predicted"/>
<reference evidence="1" key="1">
    <citation type="submission" date="2022-03" db="EMBL/GenBank/DDBJ databases">
        <authorList>
            <person name="Lindestad O."/>
        </authorList>
    </citation>
    <scope>NUCLEOTIDE SEQUENCE</scope>
</reference>
<keyword evidence="2" id="KW-1185">Reference proteome</keyword>
<evidence type="ECO:0000313" key="2">
    <source>
        <dbReference type="Proteomes" id="UP000838756"/>
    </source>
</evidence>
<protein>
    <submittedName>
        <fullName evidence="1">Jg18447 protein</fullName>
    </submittedName>
</protein>
<evidence type="ECO:0000313" key="1">
    <source>
        <dbReference type="EMBL" id="CAH2264392.1"/>
    </source>
</evidence>
<dbReference type="Proteomes" id="UP000838756">
    <property type="component" value="Unassembled WGS sequence"/>
</dbReference>
<dbReference type="OrthoDB" id="6763801at2759"/>
<accession>A0A8S4SAB6</accession>
<dbReference type="EMBL" id="CAKXAJ010026254">
    <property type="protein sequence ID" value="CAH2264392.1"/>
    <property type="molecule type" value="Genomic_DNA"/>
</dbReference>
<gene>
    <name evidence="1" type="primary">jg18447</name>
    <name evidence="1" type="ORF">PAEG_LOCUS24607</name>
</gene>